<evidence type="ECO:0000256" key="2">
    <source>
        <dbReference type="SAM" id="MobiDB-lite"/>
    </source>
</evidence>
<evidence type="ECO:0000313" key="6">
    <source>
        <dbReference type="Proteomes" id="UP000746747"/>
    </source>
</evidence>
<dbReference type="Pfam" id="PF00620">
    <property type="entry name" value="RhoGAP"/>
    <property type="match status" value="1"/>
</dbReference>
<feature type="domain" description="C2" evidence="3">
    <location>
        <begin position="318"/>
        <end position="443"/>
    </location>
</feature>
<feature type="compositionally biased region" description="Polar residues" evidence="2">
    <location>
        <begin position="700"/>
        <end position="714"/>
    </location>
</feature>
<dbReference type="InterPro" id="IPR035892">
    <property type="entry name" value="C2_domain_sf"/>
</dbReference>
<dbReference type="AlphaFoldDB" id="A0A8J2M0C6"/>
<dbReference type="GO" id="GO:0046578">
    <property type="term" value="P:regulation of Ras protein signal transduction"/>
    <property type="evidence" value="ECO:0007669"/>
    <property type="project" value="TreeGrafter"/>
</dbReference>
<name>A0A8J2M0C6_9BILA</name>
<dbReference type="InterPro" id="IPR052118">
    <property type="entry name" value="Rho-GAP_regulator"/>
</dbReference>
<dbReference type="PANTHER" id="PTHR46150:SF3">
    <property type="entry name" value="RHO GTPASE-ACTIVATING PROTEIN 100F"/>
    <property type="match status" value="1"/>
</dbReference>
<evidence type="ECO:0000259" key="3">
    <source>
        <dbReference type="PROSITE" id="PS50004"/>
    </source>
</evidence>
<dbReference type="SUPFAM" id="SSF49562">
    <property type="entry name" value="C2 domain (Calcium/lipid-binding domain, CaLB)"/>
    <property type="match status" value="1"/>
</dbReference>
<dbReference type="Gene3D" id="1.10.555.10">
    <property type="entry name" value="Rho GTPase activation protein"/>
    <property type="match status" value="1"/>
</dbReference>
<feature type="compositionally biased region" description="Low complexity" evidence="2">
    <location>
        <begin position="688"/>
        <end position="699"/>
    </location>
</feature>
<dbReference type="Gene3D" id="2.60.40.150">
    <property type="entry name" value="C2 domain"/>
    <property type="match status" value="1"/>
</dbReference>
<dbReference type="PROSITE" id="PS50004">
    <property type="entry name" value="C2"/>
    <property type="match status" value="1"/>
</dbReference>
<dbReference type="InterPro" id="IPR008936">
    <property type="entry name" value="Rho_GTPase_activation_prot"/>
</dbReference>
<feature type="region of interest" description="Disordered" evidence="2">
    <location>
        <begin position="182"/>
        <end position="202"/>
    </location>
</feature>
<sequence>MAKRCSQPSSASSLATATGVPSMMTMSPRQHFTGHSSRLLNSQTEKLEETVSRTARVPPPKLLPSMVRHTDSFTTTAQLPTQMQYTYSMPRSLTQRPVPLPPFPGPSTAPDYLSASSSYGAFPGSLGLSQFHVPPGTSRPLPINQRSLSDVAGYAMHHPLCSPPGAMDPRYILRGQSAWHPIESSDRSNSLPRRRAVSGTTPSRTVKWRNDVIDGANARMRFGGGNISGQYGRTIDDIFSAQEYRNWACIDAGIRPQERQSRWSHTYGEKPGASIRSSSLPSRAMLTATNRFSLGHERGDLLDRLHVSPLMNRRVPLRVAGPGFDVDTPLDVTSLTGILIVQIIEGRGLKMPEKQKAFTEEMYCVLEVNEIHRARTGVSTAEQKFRWRETFEIDVQHATHTNFFVYSWHPQYRHKLCHKGSLKLLEAFVVDRLNGNRMFALNLEPKGQLIVKIAFHSLVVAFRRIVNSRFDGLFGIPLQQLVAREGRETPLVLFRLLQEIEHRGVDYSGLYILCGSLEKKRMLREELELNVERARLSVEAVPDTNVLACLVKDFLRELPEPLISTSIYSMIVEAFSVALPNDPRGNRRLLLRVIDCLPAPNKNTLIQIMDHLKMVMSWEQHNGITTARLTGIFGCLLFCSCNTPTESSNTQSSSGIYPPKTIVDPLDTDQAARTLRLLVDIWPSRVNGSESSGSGSASSTDVTSAINPVSESQC</sequence>
<dbReference type="GO" id="GO:0016477">
    <property type="term" value="P:cell migration"/>
    <property type="evidence" value="ECO:0007669"/>
    <property type="project" value="TreeGrafter"/>
</dbReference>
<dbReference type="InterPro" id="IPR000198">
    <property type="entry name" value="RhoGAP_dom"/>
</dbReference>
<dbReference type="Proteomes" id="UP000746747">
    <property type="component" value="Unassembled WGS sequence"/>
</dbReference>
<evidence type="ECO:0000259" key="4">
    <source>
        <dbReference type="PROSITE" id="PS50238"/>
    </source>
</evidence>
<keyword evidence="6" id="KW-1185">Reference proteome</keyword>
<organism evidence="5 6">
    <name type="scientific">Cercopithifilaria johnstoni</name>
    <dbReference type="NCBI Taxonomy" id="2874296"/>
    <lineage>
        <taxon>Eukaryota</taxon>
        <taxon>Metazoa</taxon>
        <taxon>Ecdysozoa</taxon>
        <taxon>Nematoda</taxon>
        <taxon>Chromadorea</taxon>
        <taxon>Rhabditida</taxon>
        <taxon>Spirurina</taxon>
        <taxon>Spiruromorpha</taxon>
        <taxon>Filarioidea</taxon>
        <taxon>Onchocercidae</taxon>
        <taxon>Cercopithifilaria</taxon>
    </lineage>
</organism>
<comment type="caution">
    <text evidence="5">The sequence shown here is derived from an EMBL/GenBank/DDBJ whole genome shotgun (WGS) entry which is preliminary data.</text>
</comment>
<dbReference type="OrthoDB" id="120383at2759"/>
<dbReference type="GO" id="GO:0007165">
    <property type="term" value="P:signal transduction"/>
    <property type="evidence" value="ECO:0007669"/>
    <property type="project" value="InterPro"/>
</dbReference>
<dbReference type="PANTHER" id="PTHR46150">
    <property type="entry name" value="RHO GTPASE-ACTIVATING PROTEIN 100F"/>
    <property type="match status" value="1"/>
</dbReference>
<dbReference type="Pfam" id="PF25336">
    <property type="entry name" value="C2_SYDE"/>
    <property type="match status" value="1"/>
</dbReference>
<evidence type="ECO:0000256" key="1">
    <source>
        <dbReference type="ARBA" id="ARBA00022468"/>
    </source>
</evidence>
<feature type="domain" description="Rho-GAP" evidence="4">
    <location>
        <begin position="476"/>
        <end position="686"/>
    </location>
</feature>
<accession>A0A8J2M0C6</accession>
<dbReference type="SMART" id="SM00239">
    <property type="entry name" value="C2"/>
    <property type="match status" value="1"/>
</dbReference>
<dbReference type="EMBL" id="CAKAEH010001477">
    <property type="protein sequence ID" value="CAG9536683.1"/>
    <property type="molecule type" value="Genomic_DNA"/>
</dbReference>
<dbReference type="SMART" id="SM00324">
    <property type="entry name" value="RhoGAP"/>
    <property type="match status" value="1"/>
</dbReference>
<proteinExistence type="predicted"/>
<dbReference type="PROSITE" id="PS50238">
    <property type="entry name" value="RHOGAP"/>
    <property type="match status" value="1"/>
</dbReference>
<dbReference type="SUPFAM" id="SSF48350">
    <property type="entry name" value="GTPase activation domain, GAP"/>
    <property type="match status" value="1"/>
</dbReference>
<dbReference type="InterPro" id="IPR057459">
    <property type="entry name" value="SYDE1/2_C2"/>
</dbReference>
<feature type="compositionally biased region" description="Polar residues" evidence="2">
    <location>
        <begin position="24"/>
        <end position="44"/>
    </location>
</feature>
<feature type="region of interest" description="Disordered" evidence="2">
    <location>
        <begin position="24"/>
        <end position="66"/>
    </location>
</feature>
<gene>
    <name evidence="5" type="ORF">CJOHNSTONI_LOCUS6582</name>
</gene>
<dbReference type="InterPro" id="IPR000008">
    <property type="entry name" value="C2_dom"/>
</dbReference>
<keyword evidence="1" id="KW-0343">GTPase activation</keyword>
<evidence type="ECO:0000313" key="5">
    <source>
        <dbReference type="EMBL" id="CAG9536683.1"/>
    </source>
</evidence>
<feature type="region of interest" description="Disordered" evidence="2">
    <location>
        <begin position="687"/>
        <end position="714"/>
    </location>
</feature>
<reference evidence="5" key="1">
    <citation type="submission" date="2021-09" db="EMBL/GenBank/DDBJ databases">
        <authorList>
            <consortium name="Pathogen Informatics"/>
        </authorList>
    </citation>
    <scope>NUCLEOTIDE SEQUENCE</scope>
</reference>
<dbReference type="GO" id="GO:0030030">
    <property type="term" value="P:cell projection organization"/>
    <property type="evidence" value="ECO:0007669"/>
    <property type="project" value="TreeGrafter"/>
</dbReference>
<dbReference type="GO" id="GO:0005096">
    <property type="term" value="F:GTPase activator activity"/>
    <property type="evidence" value="ECO:0007669"/>
    <property type="project" value="UniProtKB-KW"/>
</dbReference>
<dbReference type="GO" id="GO:0097060">
    <property type="term" value="C:synaptic membrane"/>
    <property type="evidence" value="ECO:0007669"/>
    <property type="project" value="TreeGrafter"/>
</dbReference>
<protein>
    <submittedName>
        <fullName evidence="5">Uncharacterized protein</fullName>
    </submittedName>
</protein>